<evidence type="ECO:0000259" key="2">
    <source>
        <dbReference type="Pfam" id="PF20183"/>
    </source>
</evidence>
<evidence type="ECO:0000313" key="4">
    <source>
        <dbReference type="Proteomes" id="UP001397290"/>
    </source>
</evidence>
<proteinExistence type="predicted"/>
<feature type="region of interest" description="Disordered" evidence="1">
    <location>
        <begin position="80"/>
        <end position="100"/>
    </location>
</feature>
<gene>
    <name evidence="3" type="ORF">G3M48_000946</name>
</gene>
<dbReference type="AlphaFoldDB" id="A0AAW0S0Q2"/>
<feature type="compositionally biased region" description="Low complexity" evidence="1">
    <location>
        <begin position="80"/>
        <end position="93"/>
    </location>
</feature>
<accession>A0AAW0S0Q2</accession>
<name>A0AAW0S0Q2_9HYPO</name>
<dbReference type="InterPro" id="IPR046676">
    <property type="entry name" value="DUF6546"/>
</dbReference>
<comment type="caution">
    <text evidence="3">The sequence shown here is derived from an EMBL/GenBank/DDBJ whole genome shotgun (WGS) entry which is preliminary data.</text>
</comment>
<evidence type="ECO:0000313" key="3">
    <source>
        <dbReference type="EMBL" id="KAK8147835.1"/>
    </source>
</evidence>
<dbReference type="Pfam" id="PF20183">
    <property type="entry name" value="DUF6546"/>
    <property type="match status" value="1"/>
</dbReference>
<protein>
    <recommendedName>
        <fullName evidence="2">DUF6546 domain-containing protein</fullName>
    </recommendedName>
</protein>
<reference evidence="3 4" key="1">
    <citation type="submission" date="2020-02" db="EMBL/GenBank/DDBJ databases">
        <title>Comparative genomics of the hypocrealean fungal genus Beauvera.</title>
        <authorList>
            <person name="Showalter D.N."/>
            <person name="Bushley K.E."/>
            <person name="Rehner S.A."/>
        </authorList>
    </citation>
    <scope>NUCLEOTIDE SEQUENCE [LARGE SCALE GENOMIC DNA]</scope>
    <source>
        <strain evidence="3 4">ARSEF4384</strain>
    </source>
</reference>
<feature type="domain" description="DUF6546" evidence="2">
    <location>
        <begin position="372"/>
        <end position="560"/>
    </location>
</feature>
<organism evidence="3 4">
    <name type="scientific">Beauveria asiatica</name>
    <dbReference type="NCBI Taxonomy" id="1069075"/>
    <lineage>
        <taxon>Eukaryota</taxon>
        <taxon>Fungi</taxon>
        <taxon>Dikarya</taxon>
        <taxon>Ascomycota</taxon>
        <taxon>Pezizomycotina</taxon>
        <taxon>Sordariomycetes</taxon>
        <taxon>Hypocreomycetidae</taxon>
        <taxon>Hypocreales</taxon>
        <taxon>Cordycipitaceae</taxon>
        <taxon>Beauveria</taxon>
    </lineage>
</organism>
<sequence>MSAQPYHFRQLLGQLDYDFHRPQSLVLIYDLALFLKSRCKITAQQADAQVLKWYGAAASSFPDDHERGFLLVISSSASSRASRSTPTTTPRTDSPCRETTSVMDGDRISWGSLPPEIRNEIIGLLPSLGGRCSQLATVCQAWRSILEPRNFAEISLTVPRLADPNSQAILLRKRNQIRYIWFRVELREYDCRRCGIAGDDFGLMDDIDYQLIVGAFQSLFTTLGAWEPRGDLVLDISVYSPSDSHHWFKYLSFCPDTNQGECPSLYEHEHRTALVNDPFHGWSAGQRVNFTNTNAIESIFDDIMGDGPFNEDDSEMDWWRSLPLVPVVGVVLLRQQTRRRWKPLALSNMLTRFPNMTELCYEPWTEWCTEIEEDTDQPYQEQDFDVLISRVLDPAVSQKLARASLHLTTLSASFMVDADYFFAACKASWTWDKLTSLALTSRVLTSDADPLEIDTMLRNAASAAFHMPKLDTMEIWNGSRGVAMLFRYQRAQHGHPAIITTRGTSSLHLSAAVTRAWDAVVHKHGRSSLIVQACSLIDPDEIQCHGDAIRELELLNQVIRPISLRQIISEHRFRA</sequence>
<keyword evidence="4" id="KW-1185">Reference proteome</keyword>
<evidence type="ECO:0000256" key="1">
    <source>
        <dbReference type="SAM" id="MobiDB-lite"/>
    </source>
</evidence>
<dbReference type="Proteomes" id="UP001397290">
    <property type="component" value="Unassembled WGS sequence"/>
</dbReference>
<dbReference type="EMBL" id="JAAHCF010000124">
    <property type="protein sequence ID" value="KAK8147835.1"/>
    <property type="molecule type" value="Genomic_DNA"/>
</dbReference>